<dbReference type="Gene3D" id="3.50.50.60">
    <property type="entry name" value="FAD/NAD(P)-binding domain"/>
    <property type="match status" value="1"/>
</dbReference>
<dbReference type="GeneID" id="66163405"/>
<evidence type="ECO:0000256" key="1">
    <source>
        <dbReference type="ARBA" id="ARBA00023002"/>
    </source>
</evidence>
<dbReference type="Pfam" id="PF04324">
    <property type="entry name" value="Fer2_BFD"/>
    <property type="match status" value="1"/>
</dbReference>
<dbReference type="SUPFAM" id="SSF51905">
    <property type="entry name" value="FAD/NAD(P)-binding domain"/>
    <property type="match status" value="1"/>
</dbReference>
<dbReference type="KEGG" id="csty:KN1_16840"/>
<reference evidence="3 4" key="1">
    <citation type="submission" date="2021-04" db="EMBL/GenBank/DDBJ databases">
        <title>Complete genome sequence of Stygiolobus sp. KN-1.</title>
        <authorList>
            <person name="Nakamura K."/>
            <person name="Sakai H."/>
            <person name="Kurosawa N."/>
        </authorList>
    </citation>
    <scope>NUCLEOTIDE SEQUENCE [LARGE SCALE GENOMIC DNA]</scope>
    <source>
        <strain evidence="3 4">KN-1</strain>
    </source>
</reference>
<dbReference type="AlphaFoldDB" id="A0A8D5U7G3"/>
<dbReference type="PANTHER" id="PTHR42949">
    <property type="entry name" value="ANAEROBIC GLYCEROL-3-PHOSPHATE DEHYDROGENASE SUBUNIT B"/>
    <property type="match status" value="1"/>
</dbReference>
<dbReference type="InterPro" id="IPR041854">
    <property type="entry name" value="BFD-like_2Fe2S-bd_dom_sf"/>
</dbReference>
<keyword evidence="1" id="KW-0560">Oxidoreductase</keyword>
<dbReference type="InterPro" id="IPR036188">
    <property type="entry name" value="FAD/NAD-bd_sf"/>
</dbReference>
<dbReference type="EMBL" id="AP024597">
    <property type="protein sequence ID" value="BCU70387.1"/>
    <property type="molecule type" value="Genomic_DNA"/>
</dbReference>
<dbReference type="InterPro" id="IPR007419">
    <property type="entry name" value="BFD-like_2Fe2S-bd_dom"/>
</dbReference>
<evidence type="ECO:0000313" key="3">
    <source>
        <dbReference type="EMBL" id="BCU70387.1"/>
    </source>
</evidence>
<feature type="domain" description="BFD-like [2Fe-2S]-binding" evidence="2">
    <location>
        <begin position="392"/>
        <end position="443"/>
    </location>
</feature>
<dbReference type="RefSeq" id="WP_221286976.1">
    <property type="nucleotide sequence ID" value="NZ_AP024597.1"/>
</dbReference>
<name>A0A8D5U7G3_9CREN</name>
<proteinExistence type="predicted"/>
<sequence>MKVPIAYSKRTKKPIGISYEEYGMPYTEFVDERGEIKSIFEGEPKRKTPLPLTVNVKFLHETKLLRNPHILPFLPFFQDLPKSYVYRKPKPIENIEIERLIIGGGTSGIATLDSKSLLITRELFGDIIFDISPSPFLEKNEIIKRLKEKVKENEQRVLYGNYIGKFDEGILVELRDKFLLVNAKKVVVSTGARTLKPIFNGNWEPGIVSREFYLKKLGPEKNGKILVLGFNDLAAKTALNANNAIILAPKHIEFSFSPYFRELIEEKGIEIKRDYITEVKSTNQKIVVNTESNTYEVSLVVFSTLKQPRIEVTSSMGIPYTYEGHLYKPIKTNSGVDFTGGTLGIVDEYLSFLSGEALNNPDKLEEFKKLHYTEAQNNSLSESPYYYGSKGVVCECEEVYLEDIEYAKSLGMRDTEEVKRVTGLGTGKCQGKACVITSADYMKSPVLISFRTPIYPVRL</sequence>
<keyword evidence="4" id="KW-1185">Reference proteome</keyword>
<dbReference type="Proteomes" id="UP000825123">
    <property type="component" value="Chromosome"/>
</dbReference>
<gene>
    <name evidence="3" type="ORF">KN1_16840</name>
</gene>
<evidence type="ECO:0000313" key="4">
    <source>
        <dbReference type="Proteomes" id="UP000825123"/>
    </source>
</evidence>
<dbReference type="InterPro" id="IPR051691">
    <property type="entry name" value="Metab_Enz_Cyan_OpOx_G3PDH"/>
</dbReference>
<protein>
    <submittedName>
        <fullName evidence="3">(2Fe-2S)-binding protein</fullName>
    </submittedName>
</protein>
<dbReference type="Gene3D" id="1.10.10.1100">
    <property type="entry name" value="BFD-like [2Fe-2S]-binding domain"/>
    <property type="match status" value="1"/>
</dbReference>
<dbReference type="PANTHER" id="PTHR42949:SF3">
    <property type="entry name" value="ANAEROBIC GLYCEROL-3-PHOSPHATE DEHYDROGENASE SUBUNIT B"/>
    <property type="match status" value="1"/>
</dbReference>
<accession>A0A8D5U7G3</accession>
<evidence type="ECO:0000259" key="2">
    <source>
        <dbReference type="Pfam" id="PF04324"/>
    </source>
</evidence>
<dbReference type="GO" id="GO:0016491">
    <property type="term" value="F:oxidoreductase activity"/>
    <property type="evidence" value="ECO:0007669"/>
    <property type="project" value="UniProtKB-KW"/>
</dbReference>
<organism evidence="3 4">
    <name type="scientific">Stygiolobus caldivivus</name>
    <dbReference type="NCBI Taxonomy" id="2824673"/>
    <lineage>
        <taxon>Archaea</taxon>
        <taxon>Thermoproteota</taxon>
        <taxon>Thermoprotei</taxon>
        <taxon>Sulfolobales</taxon>
        <taxon>Sulfolobaceae</taxon>
        <taxon>Stygiolobus</taxon>
    </lineage>
</organism>